<sequence>MQSVDQIQRRHEATLCDSKLKYWQAWRMIWQRLGKIMMQERGRSSCQWSLSEFASCSLWSWEIQHSSLEEQRYRRPIAGGPLNPLQSTCCQVGLGYGPALRPCWSDFLV</sequence>
<evidence type="ECO:0000313" key="1">
    <source>
        <dbReference type="EMBL" id="KIK94678.1"/>
    </source>
</evidence>
<gene>
    <name evidence="1" type="ORF">PAXRUDRAFT_431766</name>
</gene>
<protein>
    <submittedName>
        <fullName evidence="1">Uncharacterized protein</fullName>
    </submittedName>
</protein>
<name>A0A0D0DQI0_9AGAM</name>
<keyword evidence="2" id="KW-1185">Reference proteome</keyword>
<dbReference type="EMBL" id="KN825091">
    <property type="protein sequence ID" value="KIK94678.1"/>
    <property type="molecule type" value="Genomic_DNA"/>
</dbReference>
<accession>A0A0D0DQI0</accession>
<dbReference type="HOGENOM" id="CLU_2184811_0_0_1"/>
<dbReference type="InParanoid" id="A0A0D0DQI0"/>
<proteinExistence type="predicted"/>
<dbReference type="Proteomes" id="UP000054538">
    <property type="component" value="Unassembled WGS sequence"/>
</dbReference>
<reference evidence="2" key="2">
    <citation type="submission" date="2015-01" db="EMBL/GenBank/DDBJ databases">
        <title>Evolutionary Origins and Diversification of the Mycorrhizal Mutualists.</title>
        <authorList>
            <consortium name="DOE Joint Genome Institute"/>
            <consortium name="Mycorrhizal Genomics Consortium"/>
            <person name="Kohler A."/>
            <person name="Kuo A."/>
            <person name="Nagy L.G."/>
            <person name="Floudas D."/>
            <person name="Copeland A."/>
            <person name="Barry K.W."/>
            <person name="Cichocki N."/>
            <person name="Veneault-Fourrey C."/>
            <person name="LaButti K."/>
            <person name="Lindquist E.A."/>
            <person name="Lipzen A."/>
            <person name="Lundell T."/>
            <person name="Morin E."/>
            <person name="Murat C."/>
            <person name="Riley R."/>
            <person name="Ohm R."/>
            <person name="Sun H."/>
            <person name="Tunlid A."/>
            <person name="Henrissat B."/>
            <person name="Grigoriev I.V."/>
            <person name="Hibbett D.S."/>
            <person name="Martin F."/>
        </authorList>
    </citation>
    <scope>NUCLEOTIDE SEQUENCE [LARGE SCALE GENOMIC DNA]</scope>
    <source>
        <strain evidence="2">Ve08.2h10</strain>
    </source>
</reference>
<evidence type="ECO:0000313" key="2">
    <source>
        <dbReference type="Proteomes" id="UP000054538"/>
    </source>
</evidence>
<organism evidence="1 2">
    <name type="scientific">Paxillus rubicundulus Ve08.2h10</name>
    <dbReference type="NCBI Taxonomy" id="930991"/>
    <lineage>
        <taxon>Eukaryota</taxon>
        <taxon>Fungi</taxon>
        <taxon>Dikarya</taxon>
        <taxon>Basidiomycota</taxon>
        <taxon>Agaricomycotina</taxon>
        <taxon>Agaricomycetes</taxon>
        <taxon>Agaricomycetidae</taxon>
        <taxon>Boletales</taxon>
        <taxon>Paxilineae</taxon>
        <taxon>Paxillaceae</taxon>
        <taxon>Paxillus</taxon>
    </lineage>
</organism>
<dbReference type="AlphaFoldDB" id="A0A0D0DQI0"/>
<reference evidence="1 2" key="1">
    <citation type="submission" date="2014-04" db="EMBL/GenBank/DDBJ databases">
        <authorList>
            <consortium name="DOE Joint Genome Institute"/>
            <person name="Kuo A."/>
            <person name="Kohler A."/>
            <person name="Jargeat P."/>
            <person name="Nagy L.G."/>
            <person name="Floudas D."/>
            <person name="Copeland A."/>
            <person name="Barry K.W."/>
            <person name="Cichocki N."/>
            <person name="Veneault-Fourrey C."/>
            <person name="LaButti K."/>
            <person name="Lindquist E.A."/>
            <person name="Lipzen A."/>
            <person name="Lundell T."/>
            <person name="Morin E."/>
            <person name="Murat C."/>
            <person name="Sun H."/>
            <person name="Tunlid A."/>
            <person name="Henrissat B."/>
            <person name="Grigoriev I.V."/>
            <person name="Hibbett D.S."/>
            <person name="Martin F."/>
            <person name="Nordberg H.P."/>
            <person name="Cantor M.N."/>
            <person name="Hua S.X."/>
        </authorList>
    </citation>
    <scope>NUCLEOTIDE SEQUENCE [LARGE SCALE GENOMIC DNA]</scope>
    <source>
        <strain evidence="1 2">Ve08.2h10</strain>
    </source>
</reference>